<evidence type="ECO:0000313" key="2">
    <source>
        <dbReference type="Proteomes" id="UP001238088"/>
    </source>
</evidence>
<proteinExistence type="predicted"/>
<dbReference type="EMBL" id="JAUSUB010000005">
    <property type="protein sequence ID" value="MDQ0269715.1"/>
    <property type="molecule type" value="Genomic_DNA"/>
</dbReference>
<evidence type="ECO:0000313" key="1">
    <source>
        <dbReference type="EMBL" id="MDQ0269715.1"/>
    </source>
</evidence>
<dbReference type="Proteomes" id="UP001238088">
    <property type="component" value="Unassembled WGS sequence"/>
</dbReference>
<protein>
    <submittedName>
        <fullName evidence="1">Uncharacterized protein</fullName>
    </submittedName>
</protein>
<keyword evidence="2" id="KW-1185">Reference proteome</keyword>
<name>A0ABU0AFA9_9BACI</name>
<gene>
    <name evidence="1" type="ORF">J2S17_001587</name>
</gene>
<accession>A0ABU0AFA9</accession>
<organism evidence="1 2">
    <name type="scientific">Cytobacillus purgationiresistens</name>
    <dbReference type="NCBI Taxonomy" id="863449"/>
    <lineage>
        <taxon>Bacteria</taxon>
        <taxon>Bacillati</taxon>
        <taxon>Bacillota</taxon>
        <taxon>Bacilli</taxon>
        <taxon>Bacillales</taxon>
        <taxon>Bacillaceae</taxon>
        <taxon>Cytobacillus</taxon>
    </lineage>
</organism>
<sequence length="69" mass="7295">MANNDLFKLHPASTIVDLGFVNNLVSNILVQETPGAGLPITAPAPRSGLRAELWEIVGSLVEIITTADL</sequence>
<reference evidence="1 2" key="1">
    <citation type="submission" date="2023-07" db="EMBL/GenBank/DDBJ databases">
        <title>Genomic Encyclopedia of Type Strains, Phase IV (KMG-IV): sequencing the most valuable type-strain genomes for metagenomic binning, comparative biology and taxonomic classification.</title>
        <authorList>
            <person name="Goeker M."/>
        </authorList>
    </citation>
    <scope>NUCLEOTIDE SEQUENCE [LARGE SCALE GENOMIC DNA]</scope>
    <source>
        <strain evidence="1 2">DSM 23494</strain>
    </source>
</reference>
<comment type="caution">
    <text evidence="1">The sequence shown here is derived from an EMBL/GenBank/DDBJ whole genome shotgun (WGS) entry which is preliminary data.</text>
</comment>
<dbReference type="RefSeq" id="WP_307473507.1">
    <property type="nucleotide sequence ID" value="NZ_JAUSUB010000005.1"/>
</dbReference>